<dbReference type="PROSITE" id="PS01117">
    <property type="entry name" value="HTH_MARR_1"/>
    <property type="match status" value="1"/>
</dbReference>
<dbReference type="SUPFAM" id="SSF46785">
    <property type="entry name" value="Winged helix' DNA-binding domain"/>
    <property type="match status" value="1"/>
</dbReference>
<dbReference type="InterPro" id="IPR023187">
    <property type="entry name" value="Tscrpt_reg_MarR-type_CS"/>
</dbReference>
<reference evidence="5" key="1">
    <citation type="submission" date="2022-03" db="EMBL/GenBank/DDBJ databases">
        <title>Cryobacterium sp. nov. strain ZS14-85, isolated from Antarctic soil.</title>
        <authorList>
            <person name="Li J."/>
            <person name="Niu G."/>
        </authorList>
    </citation>
    <scope>NUCLEOTIDE SEQUENCE</scope>
    <source>
        <strain evidence="5">ZS14-85</strain>
    </source>
</reference>
<dbReference type="InterPro" id="IPR036390">
    <property type="entry name" value="WH_DNA-bd_sf"/>
</dbReference>
<evidence type="ECO:0000259" key="4">
    <source>
        <dbReference type="PROSITE" id="PS50995"/>
    </source>
</evidence>
<dbReference type="GO" id="GO:0003677">
    <property type="term" value="F:DNA binding"/>
    <property type="evidence" value="ECO:0007669"/>
    <property type="project" value="UniProtKB-KW"/>
</dbReference>
<dbReference type="GO" id="GO:0006950">
    <property type="term" value="P:response to stress"/>
    <property type="evidence" value="ECO:0007669"/>
    <property type="project" value="TreeGrafter"/>
</dbReference>
<evidence type="ECO:0000313" key="5">
    <source>
        <dbReference type="EMBL" id="MCI4656219.1"/>
    </source>
</evidence>
<feature type="domain" description="HTH marR-type" evidence="4">
    <location>
        <begin position="1"/>
        <end position="142"/>
    </location>
</feature>
<keyword evidence="6" id="KW-1185">Reference proteome</keyword>
<dbReference type="AlphaFoldDB" id="A0AA41QRP3"/>
<gene>
    <name evidence="5" type="ORF">MQH31_00100</name>
</gene>
<evidence type="ECO:0000313" key="6">
    <source>
        <dbReference type="Proteomes" id="UP001165341"/>
    </source>
</evidence>
<dbReference type="RefSeq" id="WP_243010488.1">
    <property type="nucleotide sequence ID" value="NZ_JALGAR010000001.1"/>
</dbReference>
<comment type="caution">
    <text evidence="5">The sequence shown here is derived from an EMBL/GenBank/DDBJ whole genome shotgun (WGS) entry which is preliminary data.</text>
</comment>
<dbReference type="Gene3D" id="1.10.10.10">
    <property type="entry name" value="Winged helix-like DNA-binding domain superfamily/Winged helix DNA-binding domain"/>
    <property type="match status" value="1"/>
</dbReference>
<dbReference type="PANTHER" id="PTHR33164">
    <property type="entry name" value="TRANSCRIPTIONAL REGULATOR, MARR FAMILY"/>
    <property type="match status" value="1"/>
</dbReference>
<dbReference type="EMBL" id="JALGAR010000001">
    <property type="protein sequence ID" value="MCI4656219.1"/>
    <property type="molecule type" value="Genomic_DNA"/>
</dbReference>
<evidence type="ECO:0000256" key="1">
    <source>
        <dbReference type="ARBA" id="ARBA00023015"/>
    </source>
</evidence>
<name>A0AA41QRP3_9MICO</name>
<keyword evidence="2" id="KW-0238">DNA-binding</keyword>
<dbReference type="SMART" id="SM00347">
    <property type="entry name" value="HTH_MARR"/>
    <property type="match status" value="1"/>
</dbReference>
<evidence type="ECO:0000256" key="3">
    <source>
        <dbReference type="ARBA" id="ARBA00023163"/>
    </source>
</evidence>
<evidence type="ECO:0000256" key="2">
    <source>
        <dbReference type="ARBA" id="ARBA00023125"/>
    </source>
</evidence>
<dbReference type="InterPro" id="IPR000835">
    <property type="entry name" value="HTH_MarR-typ"/>
</dbReference>
<dbReference type="PANTHER" id="PTHR33164:SF104">
    <property type="entry name" value="TRANSCRIPTIONAL REGULATORY PROTEIN"/>
    <property type="match status" value="1"/>
</dbReference>
<proteinExistence type="predicted"/>
<dbReference type="PRINTS" id="PR00598">
    <property type="entry name" value="HTHMARR"/>
</dbReference>
<dbReference type="InterPro" id="IPR036388">
    <property type="entry name" value="WH-like_DNA-bd_sf"/>
</dbReference>
<keyword evidence="1" id="KW-0805">Transcription regulation</keyword>
<accession>A0AA41QRP3</accession>
<organism evidence="5 6">
    <name type="scientific">Cryobacterium zhongshanensis</name>
    <dbReference type="NCBI Taxonomy" id="2928153"/>
    <lineage>
        <taxon>Bacteria</taxon>
        <taxon>Bacillati</taxon>
        <taxon>Actinomycetota</taxon>
        <taxon>Actinomycetes</taxon>
        <taxon>Micrococcales</taxon>
        <taxon>Microbacteriaceae</taxon>
        <taxon>Cryobacterium</taxon>
    </lineage>
</organism>
<keyword evidence="3" id="KW-0804">Transcription</keyword>
<dbReference type="Proteomes" id="UP001165341">
    <property type="component" value="Unassembled WGS sequence"/>
</dbReference>
<dbReference type="GO" id="GO:0003700">
    <property type="term" value="F:DNA-binding transcription factor activity"/>
    <property type="evidence" value="ECO:0007669"/>
    <property type="project" value="InterPro"/>
</dbReference>
<dbReference type="PROSITE" id="PS50995">
    <property type="entry name" value="HTH_MARR_2"/>
    <property type="match status" value="1"/>
</dbReference>
<protein>
    <submittedName>
        <fullName evidence="5">MarR family transcriptional regulator</fullName>
    </submittedName>
</protein>
<dbReference type="InterPro" id="IPR039422">
    <property type="entry name" value="MarR/SlyA-like"/>
</dbReference>
<dbReference type="Pfam" id="PF12802">
    <property type="entry name" value="MarR_2"/>
    <property type="match status" value="1"/>
</dbReference>
<sequence length="155" mass="17259">MTDRAAAVSAWESLFRAQVAIMRSLASDFPSREISFNEYDVLFNLSREPDRRIRLRDLNQHVLLTQPSVSRLIDRLASRGYIHKVTDPNDGRGAIVELTDSGYALFRSVAVDHMGSISARFGDALSNEELEQLTALCDRLRIGPAGCPPPEDLPC</sequence>